<dbReference type="FunFam" id="3.40.1280.10:FF:000008">
    <property type="entry name" value="Group 3 RNA methyltransferase TrmH"/>
    <property type="match status" value="1"/>
</dbReference>
<dbReference type="SMART" id="SM00967">
    <property type="entry name" value="SpoU_sub_bind"/>
    <property type="match status" value="1"/>
</dbReference>
<dbReference type="Gene3D" id="3.40.1280.10">
    <property type="match status" value="1"/>
</dbReference>
<dbReference type="GO" id="GO:0005829">
    <property type="term" value="C:cytosol"/>
    <property type="evidence" value="ECO:0007669"/>
    <property type="project" value="TreeGrafter"/>
</dbReference>
<dbReference type="SUPFAM" id="SSF55315">
    <property type="entry name" value="L30e-like"/>
    <property type="match status" value="1"/>
</dbReference>
<dbReference type="InterPro" id="IPR013123">
    <property type="entry name" value="SpoU_subst-bd"/>
</dbReference>
<dbReference type="PATRIC" id="fig|1293598.4.peg.1920"/>
<dbReference type="InterPro" id="IPR004441">
    <property type="entry name" value="rRNA_MeTrfase_TrmH"/>
</dbReference>
<keyword evidence="2 6" id="KW-0489">Methyltransferase</keyword>
<gene>
    <name evidence="6" type="ORF">IV56_GL001844</name>
</gene>
<evidence type="ECO:0000313" key="7">
    <source>
        <dbReference type="Proteomes" id="UP000050969"/>
    </source>
</evidence>
<accession>A0A0R2N0X2</accession>
<name>A0A0R2N0X2_9LACO</name>
<feature type="compositionally biased region" description="Basic and acidic residues" evidence="4">
    <location>
        <begin position="1"/>
        <end position="19"/>
    </location>
</feature>
<evidence type="ECO:0000256" key="2">
    <source>
        <dbReference type="ARBA" id="ARBA00022603"/>
    </source>
</evidence>
<evidence type="ECO:0000256" key="4">
    <source>
        <dbReference type="SAM" id="MobiDB-lite"/>
    </source>
</evidence>
<dbReference type="InterPro" id="IPR029026">
    <property type="entry name" value="tRNA_m1G_MTases_N"/>
</dbReference>
<dbReference type="EMBL" id="JQCE01000006">
    <property type="protein sequence ID" value="KRO18048.1"/>
    <property type="molecule type" value="Genomic_DNA"/>
</dbReference>
<dbReference type="SUPFAM" id="SSF75217">
    <property type="entry name" value="alpha/beta knot"/>
    <property type="match status" value="1"/>
</dbReference>
<dbReference type="InterPro" id="IPR029028">
    <property type="entry name" value="Alpha/beta_knot_MTases"/>
</dbReference>
<sequence>MRGDNNDTDRGNANRRVEANEEEQTDFVFGRHAVMETLKTGDQQSINKVFVQNDLNSDAIHDLVKLAKSKKLIVSQVPKSRLDLLSDDGNHQGIMAAIAPYSYATIDDLFEVAKAKNEEPFFLILDNLEDPHNLGSIMRTADAVGVHGIIIPKHRAVGLTSTVAKTSTGAIEHVKVARVTNLASTIKILKERGMWIFGTAMDGQDYRTWDASGSTALVIGNEGKGISPGVAKLMDATMTIPMVGHVQSLNASVAAGVLMYQAFTSRQGD</sequence>
<comment type="similarity">
    <text evidence="1">Belongs to the class IV-like SAM-binding methyltransferase superfamily. RNA methyltransferase TrmH family.</text>
</comment>
<dbReference type="GO" id="GO:0032259">
    <property type="term" value="P:methylation"/>
    <property type="evidence" value="ECO:0007669"/>
    <property type="project" value="UniProtKB-KW"/>
</dbReference>
<dbReference type="InterPro" id="IPR001537">
    <property type="entry name" value="SpoU_MeTrfase"/>
</dbReference>
<feature type="region of interest" description="Disordered" evidence="4">
    <location>
        <begin position="1"/>
        <end position="22"/>
    </location>
</feature>
<keyword evidence="3 6" id="KW-0808">Transferase</keyword>
<dbReference type="AlphaFoldDB" id="A0A0R2N0X2"/>
<dbReference type="PANTHER" id="PTHR46429:SF1">
    <property type="entry name" value="23S RRNA (GUANOSINE-2'-O-)-METHYLTRANSFERASE RLMB"/>
    <property type="match status" value="1"/>
</dbReference>
<feature type="domain" description="RNA 2-O ribose methyltransferase substrate binding" evidence="5">
    <location>
        <begin position="27"/>
        <end position="104"/>
    </location>
</feature>
<dbReference type="Gene3D" id="3.30.1330.30">
    <property type="match status" value="1"/>
</dbReference>
<comment type="caution">
    <text evidence="6">The sequence shown here is derived from an EMBL/GenBank/DDBJ whole genome shotgun (WGS) entry which is preliminary data.</text>
</comment>
<evidence type="ECO:0000259" key="5">
    <source>
        <dbReference type="SMART" id="SM00967"/>
    </source>
</evidence>
<dbReference type="PANTHER" id="PTHR46429">
    <property type="entry name" value="23S RRNA (GUANOSINE-2'-O-)-METHYLTRANSFERASE RLMB"/>
    <property type="match status" value="1"/>
</dbReference>
<evidence type="ECO:0000256" key="3">
    <source>
        <dbReference type="ARBA" id="ARBA00022679"/>
    </source>
</evidence>
<dbReference type="GO" id="GO:0003723">
    <property type="term" value="F:RNA binding"/>
    <property type="evidence" value="ECO:0007669"/>
    <property type="project" value="InterPro"/>
</dbReference>
<dbReference type="CDD" id="cd18103">
    <property type="entry name" value="SpoU-like_RlmB"/>
    <property type="match status" value="1"/>
</dbReference>
<organism evidence="6 7">
    <name type="scientific">Lacticaseibacillus saniviri JCM 17471 = DSM 24301</name>
    <dbReference type="NCBI Taxonomy" id="1293598"/>
    <lineage>
        <taxon>Bacteria</taxon>
        <taxon>Bacillati</taxon>
        <taxon>Bacillota</taxon>
        <taxon>Bacilli</taxon>
        <taxon>Lactobacillales</taxon>
        <taxon>Lactobacillaceae</taxon>
        <taxon>Lacticaseibacillus</taxon>
    </lineage>
</organism>
<dbReference type="InterPro" id="IPR029064">
    <property type="entry name" value="Ribosomal_eL30-like_sf"/>
</dbReference>
<proteinExistence type="inferred from homology"/>
<dbReference type="GO" id="GO:0006396">
    <property type="term" value="P:RNA processing"/>
    <property type="evidence" value="ECO:0007669"/>
    <property type="project" value="InterPro"/>
</dbReference>
<reference evidence="6 7" key="1">
    <citation type="journal article" date="2015" name="Genome Announc.">
        <title>Expanding the biotechnology potential of lactobacilli through comparative genomics of 213 strains and associated genera.</title>
        <authorList>
            <person name="Sun Z."/>
            <person name="Harris H.M."/>
            <person name="McCann A."/>
            <person name="Guo C."/>
            <person name="Argimon S."/>
            <person name="Zhang W."/>
            <person name="Yang X."/>
            <person name="Jeffery I.B."/>
            <person name="Cooney J.C."/>
            <person name="Kagawa T.F."/>
            <person name="Liu W."/>
            <person name="Song Y."/>
            <person name="Salvetti E."/>
            <person name="Wrobel A."/>
            <person name="Rasinkangas P."/>
            <person name="Parkhill J."/>
            <person name="Rea M.C."/>
            <person name="O'Sullivan O."/>
            <person name="Ritari J."/>
            <person name="Douillard F.P."/>
            <person name="Paul Ross R."/>
            <person name="Yang R."/>
            <person name="Briner A.E."/>
            <person name="Felis G.E."/>
            <person name="de Vos W.M."/>
            <person name="Barrangou R."/>
            <person name="Klaenhammer T.R."/>
            <person name="Caufield P.W."/>
            <person name="Cui Y."/>
            <person name="Zhang H."/>
            <person name="O'Toole P.W."/>
        </authorList>
    </citation>
    <scope>NUCLEOTIDE SEQUENCE [LARGE SCALE GENOMIC DNA]</scope>
    <source>
        <strain evidence="6 7">DSM 24301</strain>
    </source>
</reference>
<dbReference type="Pfam" id="PF08032">
    <property type="entry name" value="SpoU_sub_bind"/>
    <property type="match status" value="1"/>
</dbReference>
<dbReference type="Proteomes" id="UP000050969">
    <property type="component" value="Unassembled WGS sequence"/>
</dbReference>
<dbReference type="STRING" id="1293598.IV56_GL001844"/>
<protein>
    <submittedName>
        <fullName evidence="6">TrmH family tRNA rRNA methyltransferase</fullName>
    </submittedName>
</protein>
<keyword evidence="7" id="KW-1185">Reference proteome</keyword>
<dbReference type="GO" id="GO:0008173">
    <property type="term" value="F:RNA methyltransferase activity"/>
    <property type="evidence" value="ECO:0007669"/>
    <property type="project" value="InterPro"/>
</dbReference>
<evidence type="ECO:0000313" key="6">
    <source>
        <dbReference type="EMBL" id="KRO18048.1"/>
    </source>
</evidence>
<dbReference type="Pfam" id="PF00588">
    <property type="entry name" value="SpoU_methylase"/>
    <property type="match status" value="1"/>
</dbReference>
<dbReference type="NCBIfam" id="TIGR00186">
    <property type="entry name" value="rRNA_methyl_3"/>
    <property type="match status" value="1"/>
</dbReference>
<evidence type="ECO:0000256" key="1">
    <source>
        <dbReference type="ARBA" id="ARBA00007228"/>
    </source>
</evidence>